<feature type="transmembrane region" description="Helical" evidence="1">
    <location>
        <begin position="78"/>
        <end position="98"/>
    </location>
</feature>
<proteinExistence type="predicted"/>
<keyword evidence="1" id="KW-0812">Transmembrane</keyword>
<feature type="transmembrane region" description="Helical" evidence="1">
    <location>
        <begin position="261"/>
        <end position="282"/>
    </location>
</feature>
<accession>A0A5J4KLK0</accession>
<organism evidence="2 3">
    <name type="scientific">Dictyobacter vulcani</name>
    <dbReference type="NCBI Taxonomy" id="2607529"/>
    <lineage>
        <taxon>Bacteria</taxon>
        <taxon>Bacillati</taxon>
        <taxon>Chloroflexota</taxon>
        <taxon>Ktedonobacteria</taxon>
        <taxon>Ktedonobacterales</taxon>
        <taxon>Dictyobacteraceae</taxon>
        <taxon>Dictyobacter</taxon>
    </lineage>
</organism>
<name>A0A5J4KLK0_9CHLR</name>
<feature type="transmembrane region" description="Helical" evidence="1">
    <location>
        <begin position="149"/>
        <end position="171"/>
    </location>
</feature>
<feature type="transmembrane region" description="Helical" evidence="1">
    <location>
        <begin position="110"/>
        <end position="129"/>
    </location>
</feature>
<evidence type="ECO:0000256" key="1">
    <source>
        <dbReference type="SAM" id="Phobius"/>
    </source>
</evidence>
<feature type="transmembrane region" description="Helical" evidence="1">
    <location>
        <begin position="20"/>
        <end position="39"/>
    </location>
</feature>
<gene>
    <name evidence="2" type="ORF">KDW_14490</name>
</gene>
<sequence>MEAPLMDSTKAAQQEARAKIDVITVAAIAIFTYLLASIIHEALGHGLAAFLLGLPIQHVSSVDLSVSYVGVPDWERRIVDAAGCGAQLVVALLTLGLMRLTQKGSAATRYFLWLFSTINLIIPGGYLMVLTFAGFGDWDSFVQGMTSPLVWKIGLTLLGVLISLLGLYLGVHNLEPFAGRDTTGPDARRKRRVTLTFTSYLAGSAALTLSAIFNPVSPLLILISGAAASFGGTAFLMFINLFVRKPLATTPEISLTPTRSWFWIGLGIVALFIYFVVLGPGLPR</sequence>
<dbReference type="RefSeq" id="WP_151755305.1">
    <property type="nucleotide sequence ID" value="NZ_BKZW01000001.1"/>
</dbReference>
<feature type="transmembrane region" description="Helical" evidence="1">
    <location>
        <begin position="219"/>
        <end position="241"/>
    </location>
</feature>
<dbReference type="AlphaFoldDB" id="A0A5J4KLK0"/>
<keyword evidence="1" id="KW-1133">Transmembrane helix</keyword>
<keyword evidence="1" id="KW-0472">Membrane</keyword>
<keyword evidence="3" id="KW-1185">Reference proteome</keyword>
<comment type="caution">
    <text evidence="2">The sequence shown here is derived from an EMBL/GenBank/DDBJ whole genome shotgun (WGS) entry which is preliminary data.</text>
</comment>
<dbReference type="Proteomes" id="UP000326912">
    <property type="component" value="Unassembled WGS sequence"/>
</dbReference>
<protein>
    <submittedName>
        <fullName evidence="2">Uncharacterized protein</fullName>
    </submittedName>
</protein>
<dbReference type="EMBL" id="BKZW01000001">
    <property type="protein sequence ID" value="GER87287.1"/>
    <property type="molecule type" value="Genomic_DNA"/>
</dbReference>
<reference evidence="2 3" key="1">
    <citation type="submission" date="2019-10" db="EMBL/GenBank/DDBJ databases">
        <title>Dictyobacter vulcani sp. nov., within the class Ktedonobacteria, isolated from soil of volcanic Mt. Zao.</title>
        <authorList>
            <person name="Zheng Y."/>
            <person name="Wang C.M."/>
            <person name="Sakai Y."/>
            <person name="Abe K."/>
            <person name="Yokota A."/>
            <person name="Yabe S."/>
        </authorList>
    </citation>
    <scope>NUCLEOTIDE SEQUENCE [LARGE SCALE GENOMIC DNA]</scope>
    <source>
        <strain evidence="2 3">W12</strain>
    </source>
</reference>
<evidence type="ECO:0000313" key="2">
    <source>
        <dbReference type="EMBL" id="GER87287.1"/>
    </source>
</evidence>
<evidence type="ECO:0000313" key="3">
    <source>
        <dbReference type="Proteomes" id="UP000326912"/>
    </source>
</evidence>
<feature type="transmembrane region" description="Helical" evidence="1">
    <location>
        <begin position="192"/>
        <end position="213"/>
    </location>
</feature>